<accession>A0A0V0T6M4</accession>
<name>A0A0V0T6M4_9BILA</name>
<reference evidence="1 2" key="1">
    <citation type="submission" date="2015-01" db="EMBL/GenBank/DDBJ databases">
        <title>Evolution of Trichinella species and genotypes.</title>
        <authorList>
            <person name="Korhonen P.K."/>
            <person name="Edoardo P."/>
            <person name="Giuseppe L.R."/>
            <person name="Gasser R.B."/>
        </authorList>
    </citation>
    <scope>NUCLEOTIDE SEQUENCE [LARGE SCALE GENOMIC DNA]</scope>
    <source>
        <strain evidence="1">ISS417</strain>
    </source>
</reference>
<organism evidence="1 2">
    <name type="scientific">Trichinella murrelli</name>
    <dbReference type="NCBI Taxonomy" id="144512"/>
    <lineage>
        <taxon>Eukaryota</taxon>
        <taxon>Metazoa</taxon>
        <taxon>Ecdysozoa</taxon>
        <taxon>Nematoda</taxon>
        <taxon>Enoplea</taxon>
        <taxon>Dorylaimia</taxon>
        <taxon>Trichinellida</taxon>
        <taxon>Trichinellidae</taxon>
        <taxon>Trichinella</taxon>
    </lineage>
</organism>
<proteinExistence type="predicted"/>
<sequence length="84" mass="9779">MKVDIPKTRGVEQKSRSTCSFSPQYNLQFQKWSVNNVVRDECTMESMRIFLNNFGVLPLHNPLSNILSNSLSKIPVRIFHVQFH</sequence>
<comment type="caution">
    <text evidence="1">The sequence shown here is derived from an EMBL/GenBank/DDBJ whole genome shotgun (WGS) entry which is preliminary data.</text>
</comment>
<evidence type="ECO:0000313" key="1">
    <source>
        <dbReference type="EMBL" id="KRX34099.1"/>
    </source>
</evidence>
<keyword evidence="2" id="KW-1185">Reference proteome</keyword>
<dbReference type="EMBL" id="JYDJ01000633">
    <property type="protein sequence ID" value="KRX34099.1"/>
    <property type="molecule type" value="Genomic_DNA"/>
</dbReference>
<protein>
    <submittedName>
        <fullName evidence="1">Uncharacterized protein</fullName>
    </submittedName>
</protein>
<gene>
    <name evidence="1" type="ORF">T05_12699</name>
</gene>
<dbReference type="AlphaFoldDB" id="A0A0V0T6M4"/>
<evidence type="ECO:0000313" key="2">
    <source>
        <dbReference type="Proteomes" id="UP000055048"/>
    </source>
</evidence>
<dbReference type="Proteomes" id="UP000055048">
    <property type="component" value="Unassembled WGS sequence"/>
</dbReference>